<keyword evidence="1" id="KW-0732">Signal</keyword>
<comment type="caution">
    <text evidence="2">The sequence shown here is derived from an EMBL/GenBank/DDBJ whole genome shotgun (WGS) entry which is preliminary data.</text>
</comment>
<proteinExistence type="predicted"/>
<evidence type="ECO:0000313" key="2">
    <source>
        <dbReference type="EMBL" id="KAL3793697.1"/>
    </source>
</evidence>
<accession>A0ABD3Q0V9</accession>
<sequence>MLQLSRNILHFLTFAYLQALAADVYYKFKTDNDCFGSIDAITSKNLLAMMSIFYDASSPD</sequence>
<feature type="signal peptide" evidence="1">
    <location>
        <begin position="1"/>
        <end position="21"/>
    </location>
</feature>
<evidence type="ECO:0000313" key="3">
    <source>
        <dbReference type="Proteomes" id="UP001516023"/>
    </source>
</evidence>
<gene>
    <name evidence="2" type="ORF">HJC23_010269</name>
</gene>
<organism evidence="2 3">
    <name type="scientific">Cyclotella cryptica</name>
    <dbReference type="NCBI Taxonomy" id="29204"/>
    <lineage>
        <taxon>Eukaryota</taxon>
        <taxon>Sar</taxon>
        <taxon>Stramenopiles</taxon>
        <taxon>Ochrophyta</taxon>
        <taxon>Bacillariophyta</taxon>
        <taxon>Coscinodiscophyceae</taxon>
        <taxon>Thalassiosirophycidae</taxon>
        <taxon>Stephanodiscales</taxon>
        <taxon>Stephanodiscaceae</taxon>
        <taxon>Cyclotella</taxon>
    </lineage>
</organism>
<dbReference type="Proteomes" id="UP001516023">
    <property type="component" value="Unassembled WGS sequence"/>
</dbReference>
<feature type="chain" id="PRO_5044876107" evidence="1">
    <location>
        <begin position="22"/>
        <end position="60"/>
    </location>
</feature>
<dbReference type="EMBL" id="JABMIG020000089">
    <property type="protein sequence ID" value="KAL3793697.1"/>
    <property type="molecule type" value="Genomic_DNA"/>
</dbReference>
<protein>
    <submittedName>
        <fullName evidence="2">Uncharacterized protein</fullName>
    </submittedName>
</protein>
<evidence type="ECO:0000256" key="1">
    <source>
        <dbReference type="SAM" id="SignalP"/>
    </source>
</evidence>
<name>A0ABD3Q0V9_9STRA</name>
<reference evidence="2 3" key="1">
    <citation type="journal article" date="2020" name="G3 (Bethesda)">
        <title>Improved Reference Genome for Cyclotella cryptica CCMP332, a Model for Cell Wall Morphogenesis, Salinity Adaptation, and Lipid Production in Diatoms (Bacillariophyta).</title>
        <authorList>
            <person name="Roberts W.R."/>
            <person name="Downey K.M."/>
            <person name="Ruck E.C."/>
            <person name="Traller J.C."/>
            <person name="Alverson A.J."/>
        </authorList>
    </citation>
    <scope>NUCLEOTIDE SEQUENCE [LARGE SCALE GENOMIC DNA]</scope>
    <source>
        <strain evidence="2 3">CCMP332</strain>
    </source>
</reference>
<dbReference type="AlphaFoldDB" id="A0ABD3Q0V9"/>
<keyword evidence="3" id="KW-1185">Reference proteome</keyword>